<feature type="transmembrane region" description="Helical" evidence="1">
    <location>
        <begin position="161"/>
        <end position="181"/>
    </location>
</feature>
<gene>
    <name evidence="2" type="ORF">GCM10007350_18330</name>
</gene>
<dbReference type="PANTHER" id="PTHR18640:SF5">
    <property type="entry name" value="SODIUM_BILE ACID COTRANSPORTER 7"/>
    <property type="match status" value="1"/>
</dbReference>
<keyword evidence="1" id="KW-0472">Membrane</keyword>
<feature type="transmembrane region" description="Helical" evidence="1">
    <location>
        <begin position="283"/>
        <end position="304"/>
    </location>
</feature>
<sequence length="324" mass="34758">MNRLRKLVDGFLLSLLIAIVLANLAPSLGASGGVLHMDWVTAVGISVVFFLNGASLAPERLKAGAANWRLHLLVTTSTFVIFPLIGTALYFGLGHWLPAALLLGVFYLCALPSTVSSSVAMTSMARGNVAGAVFNATLSSLLGMLITPLLVGLLFSHSGEGMSLLAQLRSIAIQLFLPFVVGQLARPWLKDALLKHRQLVNYVDRGVIVLIVYNSFCDSAMAHVWSNYSAGMLLAVAALVSVVLFVALQATRFAARRFGFDTEDEITAVFCGSKKSLAAGIPMAKLIFGAHPALGLIVLPIMFYHQIQLFVCSIIARRYAARPD</sequence>
<accession>A0ABQ3H192</accession>
<dbReference type="InterPro" id="IPR038770">
    <property type="entry name" value="Na+/solute_symporter_sf"/>
</dbReference>
<dbReference type="Pfam" id="PF13593">
    <property type="entry name" value="SBF_like"/>
    <property type="match status" value="1"/>
</dbReference>
<proteinExistence type="predicted"/>
<keyword evidence="1" id="KW-0812">Transmembrane</keyword>
<organism evidence="2 3">
    <name type="scientific">Jeongeupia chitinilytica</name>
    <dbReference type="NCBI Taxonomy" id="1041641"/>
    <lineage>
        <taxon>Bacteria</taxon>
        <taxon>Pseudomonadati</taxon>
        <taxon>Pseudomonadota</taxon>
        <taxon>Betaproteobacteria</taxon>
        <taxon>Neisseriales</taxon>
        <taxon>Chitinibacteraceae</taxon>
        <taxon>Jeongeupia</taxon>
    </lineage>
</organism>
<comment type="caution">
    <text evidence="2">The sequence shown here is derived from an EMBL/GenBank/DDBJ whole genome shotgun (WGS) entry which is preliminary data.</text>
</comment>
<dbReference type="EMBL" id="BMYO01000004">
    <property type="protein sequence ID" value="GHD62410.1"/>
    <property type="molecule type" value="Genomic_DNA"/>
</dbReference>
<dbReference type="Proteomes" id="UP000604737">
    <property type="component" value="Unassembled WGS sequence"/>
</dbReference>
<keyword evidence="3" id="KW-1185">Reference proteome</keyword>
<dbReference type="InterPro" id="IPR016833">
    <property type="entry name" value="Put_Na-Bile_cotransptr"/>
</dbReference>
<feature type="transmembrane region" description="Helical" evidence="1">
    <location>
        <begin position="39"/>
        <end position="58"/>
    </location>
</feature>
<dbReference type="PIRSF" id="PIRSF026166">
    <property type="entry name" value="UCP026166"/>
    <property type="match status" value="1"/>
</dbReference>
<feature type="transmembrane region" description="Helical" evidence="1">
    <location>
        <begin position="70"/>
        <end position="93"/>
    </location>
</feature>
<name>A0ABQ3H192_9NEIS</name>
<dbReference type="Gene3D" id="1.20.1530.20">
    <property type="match status" value="1"/>
</dbReference>
<evidence type="ECO:0000313" key="2">
    <source>
        <dbReference type="EMBL" id="GHD62410.1"/>
    </source>
</evidence>
<reference evidence="3" key="1">
    <citation type="journal article" date="2019" name="Int. J. Syst. Evol. Microbiol.">
        <title>The Global Catalogue of Microorganisms (GCM) 10K type strain sequencing project: providing services to taxonomists for standard genome sequencing and annotation.</title>
        <authorList>
            <consortium name="The Broad Institute Genomics Platform"/>
            <consortium name="The Broad Institute Genome Sequencing Center for Infectious Disease"/>
            <person name="Wu L."/>
            <person name="Ma J."/>
        </authorList>
    </citation>
    <scope>NUCLEOTIDE SEQUENCE [LARGE SCALE GENOMIC DNA]</scope>
    <source>
        <strain evidence="3">KCTC 23701</strain>
    </source>
</reference>
<keyword evidence="1" id="KW-1133">Transmembrane helix</keyword>
<evidence type="ECO:0000313" key="3">
    <source>
        <dbReference type="Proteomes" id="UP000604737"/>
    </source>
</evidence>
<protein>
    <submittedName>
        <fullName evidence="2">Transporter</fullName>
    </submittedName>
</protein>
<feature type="transmembrane region" description="Helical" evidence="1">
    <location>
        <begin position="99"/>
        <end position="120"/>
    </location>
</feature>
<evidence type="ECO:0000256" key="1">
    <source>
        <dbReference type="SAM" id="Phobius"/>
    </source>
</evidence>
<feature type="transmembrane region" description="Helical" evidence="1">
    <location>
        <begin position="132"/>
        <end position="155"/>
    </location>
</feature>
<dbReference type="PANTHER" id="PTHR18640">
    <property type="entry name" value="SOLUTE CARRIER FAMILY 10 MEMBER 7"/>
    <property type="match status" value="1"/>
</dbReference>
<feature type="transmembrane region" description="Helical" evidence="1">
    <location>
        <begin position="228"/>
        <end position="248"/>
    </location>
</feature>
<dbReference type="RefSeq" id="WP_229797510.1">
    <property type="nucleotide sequence ID" value="NZ_BMYO01000004.1"/>
</dbReference>